<organism evidence="1 2">
    <name type="scientific">Methylocystis bryophila</name>
    <dbReference type="NCBI Taxonomy" id="655015"/>
    <lineage>
        <taxon>Bacteria</taxon>
        <taxon>Pseudomonadati</taxon>
        <taxon>Pseudomonadota</taxon>
        <taxon>Alphaproteobacteria</taxon>
        <taxon>Hyphomicrobiales</taxon>
        <taxon>Methylocystaceae</taxon>
        <taxon>Methylocystis</taxon>
    </lineage>
</organism>
<name>A0A1W6N1W5_9HYPH</name>
<gene>
    <name evidence="1" type="ORF">B1812_20335</name>
</gene>
<dbReference type="KEGG" id="mbry:B1812_20335"/>
<dbReference type="Proteomes" id="UP000193978">
    <property type="component" value="Chromosome"/>
</dbReference>
<dbReference type="AlphaFoldDB" id="A0A1W6N1W5"/>
<evidence type="ECO:0000313" key="1">
    <source>
        <dbReference type="EMBL" id="ARN83840.1"/>
    </source>
</evidence>
<dbReference type="OrthoDB" id="8455913at2"/>
<reference evidence="1 2" key="1">
    <citation type="submission" date="2017-02" db="EMBL/GenBank/DDBJ databases">
        <authorList>
            <person name="Peterson S.W."/>
        </authorList>
    </citation>
    <scope>NUCLEOTIDE SEQUENCE [LARGE SCALE GENOMIC DNA]</scope>
    <source>
        <strain evidence="1 2">S285</strain>
    </source>
</reference>
<protein>
    <submittedName>
        <fullName evidence="1">Uncharacterized protein</fullName>
    </submittedName>
</protein>
<dbReference type="InterPro" id="IPR027417">
    <property type="entry name" value="P-loop_NTPase"/>
</dbReference>
<sequence>MPQRLTITLVGPRSAGKSTLIAALPDCFAQGAHGYPSALRLTLQPIGRGEFEGGYPAASKYELLESFVSPYERLRETVESGGEPTPPETLQEYFFRLNAEASQDLSDATRLLEIVDVGGGLAAPEEGQPQSASVASRVQFATKLLASDAIVFVLPLVRLEECRWVGSMSRLIERLALAPDRKAKRFVVAWSFYERLFVNLGPAAFTYACDPLVAAHVLRRALAQAPWLDALRELEREGASLRFCVFSSYGFVKTFQNPNLDPLQSGERRFSRVNGPGRPSLTEFWRPFLAADPIVNAALGLDSAFCFSYERLAAPQGLVAE</sequence>
<evidence type="ECO:0000313" key="2">
    <source>
        <dbReference type="Proteomes" id="UP000193978"/>
    </source>
</evidence>
<proteinExistence type="predicted"/>
<keyword evidence="2" id="KW-1185">Reference proteome</keyword>
<accession>A0A1W6N1W5</accession>
<dbReference type="STRING" id="655015.B1812_20335"/>
<dbReference type="SUPFAM" id="SSF52540">
    <property type="entry name" value="P-loop containing nucleoside triphosphate hydrolases"/>
    <property type="match status" value="1"/>
</dbReference>
<dbReference type="EMBL" id="CP019948">
    <property type="protein sequence ID" value="ARN83840.1"/>
    <property type="molecule type" value="Genomic_DNA"/>
</dbReference>